<dbReference type="EMBL" id="KV441555">
    <property type="protein sequence ID" value="OAG02788.1"/>
    <property type="molecule type" value="Genomic_DNA"/>
</dbReference>
<reference evidence="1 2" key="1">
    <citation type="submission" date="2016-05" db="EMBL/GenBank/DDBJ databases">
        <title>Comparative analysis of secretome profiles of manganese(II)-oxidizing ascomycete fungi.</title>
        <authorList>
            <consortium name="DOE Joint Genome Institute"/>
            <person name="Zeiner C.A."/>
            <person name="Purvine S.O."/>
            <person name="Zink E.M."/>
            <person name="Wu S."/>
            <person name="Pasa-Tolic L."/>
            <person name="Chaput D.L."/>
            <person name="Haridas S."/>
            <person name="Grigoriev I.V."/>
            <person name="Santelli C.M."/>
            <person name="Hansel C.M."/>
        </authorList>
    </citation>
    <scope>NUCLEOTIDE SEQUENCE [LARGE SCALE GENOMIC DNA]</scope>
    <source>
        <strain evidence="1 2">AP3s5-JAC2a</strain>
    </source>
</reference>
<dbReference type="InParanoid" id="A0A177C7N9"/>
<accession>A0A177C7N9</accession>
<name>A0A177C7N9_9PLEO</name>
<evidence type="ECO:0000313" key="2">
    <source>
        <dbReference type="Proteomes" id="UP000077069"/>
    </source>
</evidence>
<dbReference type="AlphaFoldDB" id="A0A177C7N9"/>
<protein>
    <submittedName>
        <fullName evidence="1">Uncharacterized protein</fullName>
    </submittedName>
</protein>
<proteinExistence type="predicted"/>
<dbReference type="GeneID" id="28762488"/>
<dbReference type="OrthoDB" id="3880401at2759"/>
<dbReference type="RefSeq" id="XP_018033153.1">
    <property type="nucleotide sequence ID" value="XM_018179002.1"/>
</dbReference>
<evidence type="ECO:0000313" key="1">
    <source>
        <dbReference type="EMBL" id="OAG02788.1"/>
    </source>
</evidence>
<sequence>MHNADPTPDDSTLYVVKRTVLDPRNPSGLTSTTTLPATLTSLPAAKAEAKALLPQEGYDTDFFKIYEVKSDPEKWKYGEGVMVYAEAPSGEVFKVGIDTVPNLAGLKAGDQGRVLQPLYHVVQTLVEYGDDRSGTERYAVVEGTYADKGEARERALKVLLDENVGKEDFVEYDEYDEDGERPFGGDVVVHAVKEGGENILVYNASVPAP</sequence>
<keyword evidence="2" id="KW-1185">Reference proteome</keyword>
<dbReference type="Proteomes" id="UP000077069">
    <property type="component" value="Unassembled WGS sequence"/>
</dbReference>
<organism evidence="1 2">
    <name type="scientific">Paraphaeosphaeria sporulosa</name>
    <dbReference type="NCBI Taxonomy" id="1460663"/>
    <lineage>
        <taxon>Eukaryota</taxon>
        <taxon>Fungi</taxon>
        <taxon>Dikarya</taxon>
        <taxon>Ascomycota</taxon>
        <taxon>Pezizomycotina</taxon>
        <taxon>Dothideomycetes</taxon>
        <taxon>Pleosporomycetidae</taxon>
        <taxon>Pleosporales</taxon>
        <taxon>Massarineae</taxon>
        <taxon>Didymosphaeriaceae</taxon>
        <taxon>Paraphaeosphaeria</taxon>
    </lineage>
</organism>
<gene>
    <name evidence="1" type="ORF">CC84DRAFT_1166599</name>
</gene>